<evidence type="ECO:0000256" key="3">
    <source>
        <dbReference type="ARBA" id="ARBA00007800"/>
    </source>
</evidence>
<dbReference type="PRINTS" id="PR00099">
    <property type="entry name" value="CPSGATASE"/>
</dbReference>
<dbReference type="Gene3D" id="3.40.50.880">
    <property type="match status" value="1"/>
</dbReference>
<dbReference type="Pfam" id="PF00117">
    <property type="entry name" value="GATase"/>
    <property type="match status" value="1"/>
</dbReference>
<evidence type="ECO:0000256" key="10">
    <source>
        <dbReference type="ARBA" id="ARBA00049285"/>
    </source>
</evidence>
<comment type="subunit">
    <text evidence="11">Composed of two chains; the small (or glutamine) chain promotes the hydrolysis of glutamine to ammonia, which is used by the large (or ammonia) chain to synthesize carbamoyl phosphate. Tetramer of heterodimers (alpha,beta)4.</text>
</comment>
<dbReference type="KEGG" id="doa:AXF15_00545"/>
<evidence type="ECO:0000256" key="1">
    <source>
        <dbReference type="ARBA" id="ARBA00004812"/>
    </source>
</evidence>
<dbReference type="NCBIfam" id="NF009475">
    <property type="entry name" value="PRK12838.1"/>
    <property type="match status" value="1"/>
</dbReference>
<dbReference type="PANTHER" id="PTHR43418">
    <property type="entry name" value="MULTIFUNCTIONAL TRYPTOPHAN BIOSYNTHESIS PROTEIN-RELATED"/>
    <property type="match status" value="1"/>
</dbReference>
<dbReference type="SMART" id="SM01097">
    <property type="entry name" value="CPSase_sm_chain"/>
    <property type="match status" value="1"/>
</dbReference>
<dbReference type="InterPro" id="IPR050472">
    <property type="entry name" value="Anth_synth/Amidotransfase"/>
</dbReference>
<dbReference type="STRING" id="888061.AXF15_00545"/>
<comment type="function">
    <text evidence="11">Small subunit of the glutamine-dependent carbamoyl phosphate synthetase (CPSase). CPSase catalyzes the formation of carbamoyl phosphate from the ammonia moiety of glutamine, carbonate, and phosphate donated by ATP, constituting the first step of 2 biosynthetic pathways, one leading to arginine and/or urea and the other to pyrimidine nucleotides. The small subunit (glutamine amidotransferase) binds and cleaves glutamine to supply the large subunit with the substrate ammonia.</text>
</comment>
<dbReference type="NCBIfam" id="TIGR01368">
    <property type="entry name" value="CPSaseIIsmall"/>
    <property type="match status" value="1"/>
</dbReference>
<comment type="caution">
    <text evidence="11">Lacks conserved residue(s) required for the propagation of feature annotation.</text>
</comment>
<evidence type="ECO:0000256" key="11">
    <source>
        <dbReference type="HAMAP-Rule" id="MF_01209"/>
    </source>
</evidence>
<dbReference type="InterPro" id="IPR002474">
    <property type="entry name" value="CarbamoylP_synth_ssu_N"/>
</dbReference>
<feature type="binding site" evidence="11">
    <location>
        <position position="263"/>
    </location>
    <ligand>
        <name>L-glutamine</name>
        <dbReference type="ChEBI" id="CHEBI:58359"/>
    </ligand>
</feature>
<evidence type="ECO:0000256" key="5">
    <source>
        <dbReference type="ARBA" id="ARBA00022741"/>
    </source>
</evidence>
<feature type="binding site" evidence="11">
    <location>
        <position position="307"/>
    </location>
    <ligand>
        <name>L-glutamine</name>
        <dbReference type="ChEBI" id="CHEBI:58359"/>
    </ligand>
</feature>
<feature type="region of interest" description="CPSase" evidence="11">
    <location>
        <begin position="1"/>
        <end position="184"/>
    </location>
</feature>
<comment type="catalytic activity">
    <reaction evidence="10 11">
        <text>L-glutamine + H2O = L-glutamate + NH4(+)</text>
        <dbReference type="Rhea" id="RHEA:15889"/>
        <dbReference type="ChEBI" id="CHEBI:15377"/>
        <dbReference type="ChEBI" id="CHEBI:28938"/>
        <dbReference type="ChEBI" id="CHEBI:29985"/>
        <dbReference type="ChEBI" id="CHEBI:58359"/>
    </reaction>
</comment>
<dbReference type="GO" id="GO:0006541">
    <property type="term" value="P:glutamine metabolic process"/>
    <property type="evidence" value="ECO:0007669"/>
    <property type="project" value="InterPro"/>
</dbReference>
<dbReference type="UniPathway" id="UPA00070">
    <property type="reaction ID" value="UER00115"/>
</dbReference>
<protein>
    <recommendedName>
        <fullName evidence="11">Carbamoyl phosphate synthase small chain</fullName>
        <ecNumber evidence="11">6.3.5.5</ecNumber>
    </recommendedName>
    <alternativeName>
        <fullName evidence="11">Carbamoyl phosphate synthetase glutamine chain</fullName>
    </alternativeName>
</protein>
<keyword evidence="4 11" id="KW-0436">Ligase</keyword>
<dbReference type="CDD" id="cd01744">
    <property type="entry name" value="GATase1_CPSase"/>
    <property type="match status" value="1"/>
</dbReference>
<dbReference type="Pfam" id="PF00988">
    <property type="entry name" value="CPSase_sm_chain"/>
    <property type="match status" value="1"/>
</dbReference>
<keyword evidence="5 11" id="KW-0547">Nucleotide-binding</keyword>
<feature type="domain" description="Carbamoyl-phosphate synthase small subunit N-terminal" evidence="12">
    <location>
        <begin position="1"/>
        <end position="131"/>
    </location>
</feature>
<comment type="similarity">
    <text evidence="3 11">Belongs to the CarA family.</text>
</comment>
<dbReference type="InterPro" id="IPR036480">
    <property type="entry name" value="CarbP_synth_ssu_N_sf"/>
</dbReference>
<dbReference type="GO" id="GO:0005524">
    <property type="term" value="F:ATP binding"/>
    <property type="evidence" value="ECO:0007669"/>
    <property type="project" value="UniProtKB-UniRule"/>
</dbReference>
<dbReference type="PANTHER" id="PTHR43418:SF7">
    <property type="entry name" value="CARBAMOYL-PHOSPHATE SYNTHASE SMALL CHAIN"/>
    <property type="match status" value="1"/>
</dbReference>
<gene>
    <name evidence="11" type="primary">carA</name>
    <name evidence="13" type="ORF">AXF15_00545</name>
</gene>
<dbReference type="EC" id="6.3.5.5" evidence="11"/>
<dbReference type="RefSeq" id="WP_066601798.1">
    <property type="nucleotide sequence ID" value="NZ_CP014230.1"/>
</dbReference>
<evidence type="ECO:0000313" key="14">
    <source>
        <dbReference type="Proteomes" id="UP000063964"/>
    </source>
</evidence>
<comment type="pathway">
    <text evidence="2 11">Amino-acid biosynthesis; L-arginine biosynthesis; carbamoyl phosphate from bicarbonate: step 1/1.</text>
</comment>
<evidence type="ECO:0000259" key="12">
    <source>
        <dbReference type="SMART" id="SM01097"/>
    </source>
</evidence>
<dbReference type="Proteomes" id="UP000063964">
    <property type="component" value="Chromosome"/>
</dbReference>
<evidence type="ECO:0000256" key="8">
    <source>
        <dbReference type="ARBA" id="ARBA00022975"/>
    </source>
</evidence>
<dbReference type="UniPathway" id="UPA00068">
    <property type="reaction ID" value="UER00171"/>
</dbReference>
<keyword evidence="11" id="KW-0028">Amino-acid biosynthesis</keyword>
<feature type="binding site" evidence="11">
    <location>
        <position position="266"/>
    </location>
    <ligand>
        <name>L-glutamine</name>
        <dbReference type="ChEBI" id="CHEBI:58359"/>
    </ligand>
</feature>
<dbReference type="SUPFAM" id="SSF52317">
    <property type="entry name" value="Class I glutamine amidotransferase-like"/>
    <property type="match status" value="1"/>
</dbReference>
<reference evidence="14" key="1">
    <citation type="submission" date="2016-02" db="EMBL/GenBank/DDBJ databases">
        <authorList>
            <person name="Holder M.E."/>
            <person name="Ajami N.J."/>
            <person name="Petrosino J.F."/>
        </authorList>
    </citation>
    <scope>NUCLEOTIDE SEQUENCE [LARGE SCALE GENOMIC DNA]</scope>
    <source>
        <strain evidence="14">DSM 12838</strain>
    </source>
</reference>
<dbReference type="GO" id="GO:0004088">
    <property type="term" value="F:carbamoyl-phosphate synthase (glutamine-hydrolyzing) activity"/>
    <property type="evidence" value="ECO:0007669"/>
    <property type="project" value="UniProtKB-UniRule"/>
</dbReference>
<feature type="binding site" evidence="11">
    <location>
        <position position="235"/>
    </location>
    <ligand>
        <name>L-glutamine</name>
        <dbReference type="ChEBI" id="CHEBI:58359"/>
    </ligand>
</feature>
<dbReference type="EMBL" id="CP014230">
    <property type="protein sequence ID" value="AMD91751.1"/>
    <property type="molecule type" value="Genomic_DNA"/>
</dbReference>
<dbReference type="GO" id="GO:0006526">
    <property type="term" value="P:L-arginine biosynthetic process"/>
    <property type="evidence" value="ECO:0007669"/>
    <property type="project" value="UniProtKB-UniRule"/>
</dbReference>
<dbReference type="SUPFAM" id="SSF52021">
    <property type="entry name" value="Carbamoyl phosphate synthetase, small subunit N-terminal domain"/>
    <property type="match status" value="1"/>
</dbReference>
<dbReference type="InterPro" id="IPR017926">
    <property type="entry name" value="GATASE"/>
</dbReference>
<dbReference type="GO" id="GO:0006207">
    <property type="term" value="P:'de novo' pyrimidine nucleobase biosynthetic process"/>
    <property type="evidence" value="ECO:0007669"/>
    <property type="project" value="InterPro"/>
</dbReference>
<keyword evidence="14" id="KW-1185">Reference proteome</keyword>
<keyword evidence="11" id="KW-0055">Arginine biosynthesis</keyword>
<comment type="catalytic activity">
    <reaction evidence="9 11">
        <text>hydrogencarbonate + L-glutamine + 2 ATP + H2O = carbamoyl phosphate + L-glutamate + 2 ADP + phosphate + 2 H(+)</text>
        <dbReference type="Rhea" id="RHEA:18633"/>
        <dbReference type="ChEBI" id="CHEBI:15377"/>
        <dbReference type="ChEBI" id="CHEBI:15378"/>
        <dbReference type="ChEBI" id="CHEBI:17544"/>
        <dbReference type="ChEBI" id="CHEBI:29985"/>
        <dbReference type="ChEBI" id="CHEBI:30616"/>
        <dbReference type="ChEBI" id="CHEBI:43474"/>
        <dbReference type="ChEBI" id="CHEBI:58228"/>
        <dbReference type="ChEBI" id="CHEBI:58359"/>
        <dbReference type="ChEBI" id="CHEBI:456216"/>
        <dbReference type="EC" id="6.3.5.5"/>
    </reaction>
</comment>
<evidence type="ECO:0000256" key="9">
    <source>
        <dbReference type="ARBA" id="ARBA00048816"/>
    </source>
</evidence>
<dbReference type="HAMAP" id="MF_01209">
    <property type="entry name" value="CPSase_S_chain"/>
    <property type="match status" value="1"/>
</dbReference>
<evidence type="ECO:0000256" key="6">
    <source>
        <dbReference type="ARBA" id="ARBA00022840"/>
    </source>
</evidence>
<keyword evidence="6 11" id="KW-0067">ATP-binding</keyword>
<evidence type="ECO:0000313" key="13">
    <source>
        <dbReference type="EMBL" id="AMD91751.1"/>
    </source>
</evidence>
<evidence type="ECO:0000256" key="7">
    <source>
        <dbReference type="ARBA" id="ARBA00022962"/>
    </source>
</evidence>
<sequence>MKAILALEDGTVFTGESFTGPGEAAGEVIFHTAMSGYQEILTDPAQYGQMVCMTYPLIGNYGVNPEDAESARVHCPALIVKECCREPSSWRSTESLPDYLKRHGVMGLEGVDTRALTRHLRIHGAMRGVISTEEGPGALAAKARTLPSMEGARLADFTAPEEPYHWTDQGPRPAAPQWPEDSGDRLKVLVYDYGTRWSALRQLAAEGLAILAVPPDFPAQSVRKLAPHGVFLSSGPGDPAAMSEAVSIVRELCEICPVSGIGLGYQLLVLALGGSSHKLRFGHHGANHPIRDDVSGKIEISSQSHGFCVDISGLDELEQTHLNLNDGTPGGFRHRTKPLFGVQHYPGTTPPGGRSFFTEFRHMLEERAR</sequence>
<dbReference type="PROSITE" id="PS51273">
    <property type="entry name" value="GATASE_TYPE_1"/>
    <property type="match status" value="1"/>
</dbReference>
<organism evidence="13 14">
    <name type="scientific">Desulfomicrobium orale DSM 12838</name>
    <dbReference type="NCBI Taxonomy" id="888061"/>
    <lineage>
        <taxon>Bacteria</taxon>
        <taxon>Pseudomonadati</taxon>
        <taxon>Thermodesulfobacteriota</taxon>
        <taxon>Desulfovibrionia</taxon>
        <taxon>Desulfovibrionales</taxon>
        <taxon>Desulfomicrobiaceae</taxon>
        <taxon>Desulfomicrobium</taxon>
    </lineage>
</organism>
<evidence type="ECO:0000256" key="4">
    <source>
        <dbReference type="ARBA" id="ARBA00022598"/>
    </source>
</evidence>
<dbReference type="GO" id="GO:0044205">
    <property type="term" value="P:'de novo' UMP biosynthetic process"/>
    <property type="evidence" value="ECO:0007669"/>
    <property type="project" value="UniProtKB-UniRule"/>
</dbReference>
<comment type="pathway">
    <text evidence="1 11">Pyrimidine metabolism; UMP biosynthesis via de novo pathway; (S)-dihydroorotate from bicarbonate: step 1/3.</text>
</comment>
<name>A0A0X8JN23_9BACT</name>
<dbReference type="InterPro" id="IPR035686">
    <property type="entry name" value="CPSase_GATase1"/>
</dbReference>
<proteinExistence type="inferred from homology"/>
<keyword evidence="8 11" id="KW-0665">Pyrimidine biosynthesis</keyword>
<keyword evidence="7 11" id="KW-0315">Glutamine amidotransferase</keyword>
<dbReference type="InterPro" id="IPR006274">
    <property type="entry name" value="CarbamoylP_synth_ssu"/>
</dbReference>
<feature type="binding site" evidence="11">
    <location>
        <position position="306"/>
    </location>
    <ligand>
        <name>L-glutamine</name>
        <dbReference type="ChEBI" id="CHEBI:58359"/>
    </ligand>
</feature>
<feature type="binding site" evidence="11">
    <location>
        <position position="237"/>
    </location>
    <ligand>
        <name>L-glutamine</name>
        <dbReference type="ChEBI" id="CHEBI:58359"/>
    </ligand>
</feature>
<dbReference type="FunFam" id="3.50.30.20:FF:000001">
    <property type="entry name" value="Carbamoyl-phosphate synthase small chain"/>
    <property type="match status" value="1"/>
</dbReference>
<accession>A0A0X8JN23</accession>
<dbReference type="Gene3D" id="3.50.30.20">
    <property type="entry name" value="Carbamoyl-phosphate synthase small subunit, N-terminal domain"/>
    <property type="match status" value="1"/>
</dbReference>
<dbReference type="OrthoDB" id="9804328at2"/>
<dbReference type="InterPro" id="IPR029062">
    <property type="entry name" value="Class_I_gatase-like"/>
</dbReference>
<evidence type="ECO:0000256" key="2">
    <source>
        <dbReference type="ARBA" id="ARBA00005077"/>
    </source>
</evidence>
<dbReference type="AlphaFoldDB" id="A0A0X8JN23"/>
<dbReference type="GO" id="GO:0004359">
    <property type="term" value="F:glutaminase activity"/>
    <property type="evidence" value="ECO:0007669"/>
    <property type="project" value="RHEA"/>
</dbReference>